<evidence type="ECO:0000259" key="1">
    <source>
        <dbReference type="Pfam" id="PF21789"/>
    </source>
</evidence>
<keyword evidence="3" id="KW-1185">Reference proteome</keyword>
<dbReference type="AlphaFoldDB" id="A0AA39FHN4"/>
<name>A0AA39FHN4_9HYME</name>
<gene>
    <name evidence="2" type="ORF">PV328_010357</name>
</gene>
<reference evidence="2" key="2">
    <citation type="submission" date="2023-03" db="EMBL/GenBank/DDBJ databases">
        <authorList>
            <person name="Inwood S.N."/>
            <person name="Skelly J.G."/>
            <person name="Guhlin J."/>
            <person name="Harrop T.W.R."/>
            <person name="Goldson S.G."/>
            <person name="Dearden P.K."/>
        </authorList>
    </citation>
    <scope>NUCLEOTIDE SEQUENCE</scope>
    <source>
        <strain evidence="2">Irish</strain>
        <tissue evidence="2">Whole body</tissue>
    </source>
</reference>
<accession>A0AA39FHN4</accession>
<evidence type="ECO:0000313" key="3">
    <source>
        <dbReference type="Proteomes" id="UP001168990"/>
    </source>
</evidence>
<sequence>MTIRLTQDALEKFFGIMRSACGCNDHPCIMLFSQVYRLLCSYSLAIPPKGSNVTAGELLQSLMQTKDSLALVSAPKNEWLKKLDAIVEEGIADKTASNQNDNGIGQDENLSTNVFDDNTMSDQKINTGHTPFENLLDTTDEDEDTIGEVREAYSCKPFESIVDDSNSDDCENCDNTKNKEKFKDCSDEQYNSSFQDPHHEHDYDVVKSSDEIVAYIAGYMVRKTSRYTKCFTCINTLQSTNKAASSRDKFIESLEEDVLTVVGTKTIKCNTMHQILDKISLRQSLLKLGCLEHTKELMVKIINYFIVMRGHFLTKLLNKNLNQRKLLTRKHRKNAKLT</sequence>
<evidence type="ECO:0000313" key="2">
    <source>
        <dbReference type="EMBL" id="KAK0169713.1"/>
    </source>
</evidence>
<dbReference type="Pfam" id="PF21789">
    <property type="entry name" value="TNP-like_RNaseH_C"/>
    <property type="match status" value="1"/>
</dbReference>
<comment type="caution">
    <text evidence="2">The sequence shown here is derived from an EMBL/GenBank/DDBJ whole genome shotgun (WGS) entry which is preliminary data.</text>
</comment>
<dbReference type="InterPro" id="IPR048367">
    <property type="entry name" value="TNP-like_RNaseH_C"/>
</dbReference>
<dbReference type="EMBL" id="JAQQBS010000004">
    <property type="protein sequence ID" value="KAK0169713.1"/>
    <property type="molecule type" value="Genomic_DNA"/>
</dbReference>
<proteinExistence type="predicted"/>
<reference evidence="2" key="1">
    <citation type="journal article" date="2023" name="bioRxiv">
        <title>Scaffold-level genome assemblies of two parasitoid biocontrol wasps reveal the parthenogenesis mechanism and an associated novel virus.</title>
        <authorList>
            <person name="Inwood S."/>
            <person name="Skelly J."/>
            <person name="Guhlin J."/>
            <person name="Harrop T."/>
            <person name="Goldson S."/>
            <person name="Dearden P."/>
        </authorList>
    </citation>
    <scope>NUCLEOTIDE SEQUENCE</scope>
    <source>
        <strain evidence="2">Irish</strain>
        <tissue evidence="2">Whole body</tissue>
    </source>
</reference>
<organism evidence="2 3">
    <name type="scientific">Microctonus aethiopoides</name>
    <dbReference type="NCBI Taxonomy" id="144406"/>
    <lineage>
        <taxon>Eukaryota</taxon>
        <taxon>Metazoa</taxon>
        <taxon>Ecdysozoa</taxon>
        <taxon>Arthropoda</taxon>
        <taxon>Hexapoda</taxon>
        <taxon>Insecta</taxon>
        <taxon>Pterygota</taxon>
        <taxon>Neoptera</taxon>
        <taxon>Endopterygota</taxon>
        <taxon>Hymenoptera</taxon>
        <taxon>Apocrita</taxon>
        <taxon>Ichneumonoidea</taxon>
        <taxon>Braconidae</taxon>
        <taxon>Euphorinae</taxon>
        <taxon>Microctonus</taxon>
    </lineage>
</organism>
<dbReference type="Proteomes" id="UP001168990">
    <property type="component" value="Unassembled WGS sequence"/>
</dbReference>
<feature type="domain" description="Transposable element P transposase-like RNase H C-terminal" evidence="1">
    <location>
        <begin position="6"/>
        <end position="37"/>
    </location>
</feature>
<protein>
    <recommendedName>
        <fullName evidence="1">Transposable element P transposase-like RNase H C-terminal domain-containing protein</fullName>
    </recommendedName>
</protein>